<dbReference type="Proteomes" id="UP001055879">
    <property type="component" value="Linkage Group LG05"/>
</dbReference>
<accession>A0ACB9C146</accession>
<reference evidence="1 2" key="2">
    <citation type="journal article" date="2022" name="Mol. Ecol. Resour.">
        <title>The genomes of chicory, endive, great burdock and yacon provide insights into Asteraceae paleo-polyploidization history and plant inulin production.</title>
        <authorList>
            <person name="Fan W."/>
            <person name="Wang S."/>
            <person name="Wang H."/>
            <person name="Wang A."/>
            <person name="Jiang F."/>
            <person name="Liu H."/>
            <person name="Zhao H."/>
            <person name="Xu D."/>
            <person name="Zhang Y."/>
        </authorList>
    </citation>
    <scope>NUCLEOTIDE SEQUENCE [LARGE SCALE GENOMIC DNA]</scope>
    <source>
        <strain evidence="2">cv. Niubang</strain>
    </source>
</reference>
<reference evidence="2" key="1">
    <citation type="journal article" date="2022" name="Mol. Ecol. Resour.">
        <title>The genomes of chicory, endive, great burdock and yacon provide insights into Asteraceae palaeo-polyploidization history and plant inulin production.</title>
        <authorList>
            <person name="Fan W."/>
            <person name="Wang S."/>
            <person name="Wang H."/>
            <person name="Wang A."/>
            <person name="Jiang F."/>
            <person name="Liu H."/>
            <person name="Zhao H."/>
            <person name="Xu D."/>
            <person name="Zhang Y."/>
        </authorList>
    </citation>
    <scope>NUCLEOTIDE SEQUENCE [LARGE SCALE GENOMIC DNA]</scope>
    <source>
        <strain evidence="2">cv. Niubang</strain>
    </source>
</reference>
<proteinExistence type="predicted"/>
<comment type="caution">
    <text evidence="1">The sequence shown here is derived from an EMBL/GenBank/DDBJ whole genome shotgun (WGS) entry which is preliminary data.</text>
</comment>
<keyword evidence="2" id="KW-1185">Reference proteome</keyword>
<protein>
    <submittedName>
        <fullName evidence="1">Uncharacterized protein</fullName>
    </submittedName>
</protein>
<sequence length="1596" mass="180364">MATSSSSLKNDSSQNFTTVSYDNGSISKPPRSFIPRVWDRYNADKGKADEDSSEEERTPTNGRYILKDPSKYNDEDSRLIALDTKVRAIIALSLPDEVYHSLVNLSTAKEMWSTLCVLYEGTSEVKKSKKITLVRKYELFSHEKGESLSDYYNRFNSLLNDLKLVGRIYDNEEVLCKFIDCLPEFWENICTCIKSTKDLDSMPLTALYGTLFNYEQTKLLRKSFTKDIKGSSLALVGESSKSTVCVHRITYPSDSDNDSQEDPNEPSEAYFSEADDEGDETSAARLCGRKGHFASECRSRSSDKSRLPSSNRTSYRSVRTKSDSYQPPFQKSNSSVPSNSDRAEKYKAKYKREKERNALLANKGKGLLAESHDWADEPTSESDKDMANLCFMAKIDDVDDSETSSTSIALVSTECSTSSTQVHPFFSLSDAEKIVAFDSLTIDFYEANDAKKKANAQIKSLSSQLQICLSQLKHFDKIKVELEDLKTINFTLAKEKNKLLKRFKKEQEIVNKWTSSSKNLEKIFQDQISCDDKSGLGFGKYDLEPPSDTHAPISLPSFYESSEENYDNSEPLDSYPSKDLKFGMFIKAKSIDSPNESEEAQDSSDPSKPIIESMCSLKINEPSLSKPKPSKVPQSSSNKFSFSKKGKFVANLPPQKKLPKKNSKKPSSLPIPRAVMLNKLNSKTPSSIPSTDSGKGILGPKPLDYPLTSKAMKVNVISHHKEAGQSSKMGLGYQQIWYLDSGCSRHMTGNKPLLGDFMPSKGPSVTFGDNSRGSTKGYETLSNGSITFKKVAYVEGLMHNLLSISQLCDLGYKVMFELSSCIIFNKKMETVLSGYHKENVYVIDMGHSSSFGTNICFVSENTAKRCWLWHKRLSHLNFKTLNVLSNQELVTGMPKLSFVKEKLCAACEKEKHTKSSFKSKQCFSITQPLQMLHMDLCGPVSTPSLSGRRYILVIIDEFTRYTWVFFLRYKSDTTEEIIKFIKKSEVLNGQLVRSVRSDNRTEFKKSMLDDFFNEKGISQNFSVVRTPQQNGVVERKNITLCEAARSMLSESHLPIYFWAEVINTACFTQNRSIIVKRHNKTPYEVFYGRKPNIGFLHVFGCVCYILNDRENLGKFDPKADEGIFVGYSLTSKAFRVYNLRRNCIDESIHVKFDDLKISSLSCDDEELNRWISSCVGDGPLPTSSYIPYTVPTSLYQNNEPSTSHNPSSHQEDDPQPIQPQHTLQIIPVSQSDIHSSPIQADLPSISPQNFPSHSSLQISYPPPLPPALKWTKDHPIDQIIGDQQAGVQTRIGVGNICLYVNFLSLIEPKKVDEALADPCWITAMQEELSQFERNKVWRLVPRPSRKTIIGTKWVFRNKMDEEGTVIRNKSRLVAQGYRQEEGIDYDETFAPVSRLEAIRIFLAHAAYKNFRVFQMDVKSAFLNGELAEEVYVKQPPGFEDPVHPDYVYRLDKALYGLKQAPRAWYDTLADFLLKNKYTRGKIDNTLFIKQTSGNLILVQIYVDDIIFGATDESLCDEFASLMKSQYEISMMGEVTFFLGLQVKQSSEGIFINQSKYIRDLLKKFHFENSSPMKTPTAPPLKLHADPDGVSVDITSY</sequence>
<name>A0ACB9C146_ARCLA</name>
<dbReference type="EMBL" id="CM042051">
    <property type="protein sequence ID" value="KAI3728046.1"/>
    <property type="molecule type" value="Genomic_DNA"/>
</dbReference>
<organism evidence="1 2">
    <name type="scientific">Arctium lappa</name>
    <name type="common">Greater burdock</name>
    <name type="synonym">Lappa major</name>
    <dbReference type="NCBI Taxonomy" id="4217"/>
    <lineage>
        <taxon>Eukaryota</taxon>
        <taxon>Viridiplantae</taxon>
        <taxon>Streptophyta</taxon>
        <taxon>Embryophyta</taxon>
        <taxon>Tracheophyta</taxon>
        <taxon>Spermatophyta</taxon>
        <taxon>Magnoliopsida</taxon>
        <taxon>eudicotyledons</taxon>
        <taxon>Gunneridae</taxon>
        <taxon>Pentapetalae</taxon>
        <taxon>asterids</taxon>
        <taxon>campanulids</taxon>
        <taxon>Asterales</taxon>
        <taxon>Asteraceae</taxon>
        <taxon>Carduoideae</taxon>
        <taxon>Cardueae</taxon>
        <taxon>Arctiinae</taxon>
        <taxon>Arctium</taxon>
    </lineage>
</organism>
<evidence type="ECO:0000313" key="2">
    <source>
        <dbReference type="Proteomes" id="UP001055879"/>
    </source>
</evidence>
<gene>
    <name evidence="1" type="ORF">L6452_16674</name>
</gene>
<evidence type="ECO:0000313" key="1">
    <source>
        <dbReference type="EMBL" id="KAI3728046.1"/>
    </source>
</evidence>